<keyword evidence="2" id="KW-1185">Reference proteome</keyword>
<comment type="caution">
    <text evidence="1">The sequence shown here is derived from an EMBL/GenBank/DDBJ whole genome shotgun (WGS) entry which is preliminary data.</text>
</comment>
<dbReference type="Proteomes" id="UP001239111">
    <property type="component" value="Chromosome 1"/>
</dbReference>
<name>A0ACC2PSL6_9HYME</name>
<accession>A0ACC2PSL6</accession>
<evidence type="ECO:0000313" key="1">
    <source>
        <dbReference type="EMBL" id="KAJ8685936.1"/>
    </source>
</evidence>
<protein>
    <submittedName>
        <fullName evidence="1">Uncharacterized protein</fullName>
    </submittedName>
</protein>
<organism evidence="1 2">
    <name type="scientific">Eretmocerus hayati</name>
    <dbReference type="NCBI Taxonomy" id="131215"/>
    <lineage>
        <taxon>Eukaryota</taxon>
        <taxon>Metazoa</taxon>
        <taxon>Ecdysozoa</taxon>
        <taxon>Arthropoda</taxon>
        <taxon>Hexapoda</taxon>
        <taxon>Insecta</taxon>
        <taxon>Pterygota</taxon>
        <taxon>Neoptera</taxon>
        <taxon>Endopterygota</taxon>
        <taxon>Hymenoptera</taxon>
        <taxon>Apocrita</taxon>
        <taxon>Proctotrupomorpha</taxon>
        <taxon>Chalcidoidea</taxon>
        <taxon>Aphelinidae</taxon>
        <taxon>Aphelininae</taxon>
        <taxon>Eretmocerus</taxon>
    </lineage>
</organism>
<evidence type="ECO:0000313" key="2">
    <source>
        <dbReference type="Proteomes" id="UP001239111"/>
    </source>
</evidence>
<reference evidence="1" key="1">
    <citation type="submission" date="2023-04" db="EMBL/GenBank/DDBJ databases">
        <title>A chromosome-level genome assembly of the parasitoid wasp Eretmocerus hayati.</title>
        <authorList>
            <person name="Zhong Y."/>
            <person name="Liu S."/>
            <person name="Liu Y."/>
        </authorList>
    </citation>
    <scope>NUCLEOTIDE SEQUENCE</scope>
    <source>
        <strain evidence="1">ZJU_SS_LIU_2023</strain>
    </source>
</reference>
<proteinExistence type="predicted"/>
<dbReference type="EMBL" id="CM056741">
    <property type="protein sequence ID" value="KAJ8685936.1"/>
    <property type="molecule type" value="Genomic_DNA"/>
</dbReference>
<gene>
    <name evidence="1" type="ORF">QAD02_021729</name>
</gene>
<sequence>MIEGNSTPKITLRWFDHRRSLEEESKSMRNGQHLIALKHHREFGWKSFRRYLNKGDRRDISFNFPKASLWALGRTLPKLQSAKFSSPTTDHTIAHDLVANGTPTGHRSTHGPEVPLTPPIRSNVNRDRLVIENPDDLANLCILESESPSRLTASRTVESRLNSSFESCPGDLTPQPSPIYDTRDATTIIRDTFNQSDPKFGSKSRGRQCTAIAKASIAMSFVADPHLWAAEEVDYVVMVGDLLYQESILARTGIPNEPLAEYLATEEVVRDFRIGSKIISTIITNDVYGNFLAREYGFQNLRDILELVRDSRVSGILTSCGVSVSLIGIRGVVGYFDSHSRGVDGEIVPEGVARLVLTSDIEHLHDLLIQNLCGSYEVARQVQFHFIEIDVQIADNESNDHRDRVQVSDENDSVTDSDQASIRDGDAGEYVPENAIFDMNWIFDKLHDHFDDHSEDTLCNFSNLKLISTYHRGLSKSFKFKCENCGLENNMSSTPHGSSHLDLNLSIIIGCLTIGIGQSQLAELLGASNIRCMSDRTYQRYHGNVAENAILAAQRQMEKNRER</sequence>